<dbReference type="Proteomes" id="UP000178912">
    <property type="component" value="Unassembled WGS sequence"/>
</dbReference>
<evidence type="ECO:0000313" key="2">
    <source>
        <dbReference type="Proteomes" id="UP000178912"/>
    </source>
</evidence>
<dbReference type="AlphaFoldDB" id="A0A1E1L6W7"/>
<accession>A0A1E1L6W7</accession>
<proteinExistence type="predicted"/>
<keyword evidence="2" id="KW-1185">Reference proteome</keyword>
<dbReference type="EMBL" id="FJUX01000083">
    <property type="protein sequence ID" value="CZT06173.1"/>
    <property type="molecule type" value="Genomic_DNA"/>
</dbReference>
<evidence type="ECO:0000313" key="1">
    <source>
        <dbReference type="EMBL" id="CZT06173.1"/>
    </source>
</evidence>
<organism evidence="1 2">
    <name type="scientific">Rhynchosporium agropyri</name>
    <dbReference type="NCBI Taxonomy" id="914238"/>
    <lineage>
        <taxon>Eukaryota</taxon>
        <taxon>Fungi</taxon>
        <taxon>Dikarya</taxon>
        <taxon>Ascomycota</taxon>
        <taxon>Pezizomycotina</taxon>
        <taxon>Leotiomycetes</taxon>
        <taxon>Helotiales</taxon>
        <taxon>Ploettnerulaceae</taxon>
        <taxon>Rhynchosporium</taxon>
    </lineage>
</organism>
<protein>
    <submittedName>
        <fullName evidence="1">Uncharacterized protein</fullName>
    </submittedName>
</protein>
<reference evidence="2" key="1">
    <citation type="submission" date="2016-03" db="EMBL/GenBank/DDBJ databases">
        <authorList>
            <person name="Guldener U."/>
        </authorList>
    </citation>
    <scope>NUCLEOTIDE SEQUENCE [LARGE SCALE GENOMIC DNA]</scope>
    <source>
        <strain evidence="2">04CH-RAC-A.6.1</strain>
    </source>
</reference>
<name>A0A1E1L6W7_9HELO</name>
<gene>
    <name evidence="1" type="ORF">RAG0_11981</name>
</gene>
<sequence length="86" mass="9580">MTTSIGDYGFPVRRHTSAKLVLAVVPRRPRQNFLDSVRAPACPGELVKNGSRLGVSKEIVRRVRKQVYAERGEDVRGRRGAGWGSF</sequence>